<protein>
    <submittedName>
        <fullName evidence="1">Uncharacterized protein</fullName>
    </submittedName>
</protein>
<gene>
    <name evidence="1" type="ORF">S01H1_10942</name>
</gene>
<dbReference type="EMBL" id="BARS01005575">
    <property type="protein sequence ID" value="GAF75517.1"/>
    <property type="molecule type" value="Genomic_DNA"/>
</dbReference>
<organism evidence="1">
    <name type="scientific">marine sediment metagenome</name>
    <dbReference type="NCBI Taxonomy" id="412755"/>
    <lineage>
        <taxon>unclassified sequences</taxon>
        <taxon>metagenomes</taxon>
        <taxon>ecological metagenomes</taxon>
    </lineage>
</organism>
<name>X0SI17_9ZZZZ</name>
<evidence type="ECO:0000313" key="1">
    <source>
        <dbReference type="EMBL" id="GAF75517.1"/>
    </source>
</evidence>
<proteinExistence type="predicted"/>
<reference evidence="1" key="1">
    <citation type="journal article" date="2014" name="Front. Microbiol.">
        <title>High frequency of phylogenetically diverse reductive dehalogenase-homologous genes in deep subseafloor sedimentary metagenomes.</title>
        <authorList>
            <person name="Kawai M."/>
            <person name="Futagami T."/>
            <person name="Toyoda A."/>
            <person name="Takaki Y."/>
            <person name="Nishi S."/>
            <person name="Hori S."/>
            <person name="Arai W."/>
            <person name="Tsubouchi T."/>
            <person name="Morono Y."/>
            <person name="Uchiyama I."/>
            <person name="Ito T."/>
            <person name="Fujiyama A."/>
            <person name="Inagaki F."/>
            <person name="Takami H."/>
        </authorList>
    </citation>
    <scope>NUCLEOTIDE SEQUENCE</scope>
    <source>
        <strain evidence="1">Expedition CK06-06</strain>
    </source>
</reference>
<comment type="caution">
    <text evidence="1">The sequence shown here is derived from an EMBL/GenBank/DDBJ whole genome shotgun (WGS) entry which is preliminary data.</text>
</comment>
<accession>X0SI17</accession>
<sequence length="171" mass="19760">MIRIKLNQPEYKRVMKALKSVRHRINWWIKADGGELNRRCAIGYAQVLVRNIMSTGYPIPPYSERYAKWKKKYGKKGYPATWQLFGDLVKNIANFKSGIGWMGGIQAGIFDSGGKSWLGKGDKGRPKRIAMYAAVNERKRPIFRPTMEEYADTDWLKQAGLAMKNIERSWK</sequence>
<dbReference type="AlphaFoldDB" id="X0SI17"/>